<dbReference type="EMBL" id="UZWE01000043">
    <property type="protein sequence ID" value="VDS09808.1"/>
    <property type="molecule type" value="Genomic_DNA"/>
</dbReference>
<keyword evidence="2" id="KW-1185">Reference proteome</keyword>
<proteinExistence type="predicted"/>
<reference evidence="1 2" key="1">
    <citation type="submission" date="2018-12" db="EMBL/GenBank/DDBJ databases">
        <authorList>
            <person name="Criscuolo A."/>
        </authorList>
    </citation>
    <scope>NUCLEOTIDE SEQUENCE [LARGE SCALE GENOMIC DNA]</scope>
    <source>
        <strain evidence="1">ACIP1116241</strain>
    </source>
</reference>
<protein>
    <submittedName>
        <fullName evidence="1">Uncharacterized protein</fullName>
    </submittedName>
</protein>
<accession>A0A3S4ETE6</accession>
<name>A0A3S4ETE6_9RHOB</name>
<dbReference type="AlphaFoldDB" id="A0A3S4ETE6"/>
<sequence length="83" mass="9852">MITHGEAVRLRDERLVRAVKSAEEASGFRTGIRYSERGRHLVQVSLVPRRHWWICDLDDEGRLFNCRIMTAEDYARMSERPRH</sequence>
<evidence type="ECO:0000313" key="1">
    <source>
        <dbReference type="EMBL" id="VDS09808.1"/>
    </source>
</evidence>
<gene>
    <name evidence="1" type="ORF">PARHAE_03015</name>
</gene>
<organism evidence="1 2">
    <name type="scientific">Paracoccus haematequi</name>
    <dbReference type="NCBI Taxonomy" id="2491866"/>
    <lineage>
        <taxon>Bacteria</taxon>
        <taxon>Pseudomonadati</taxon>
        <taxon>Pseudomonadota</taxon>
        <taxon>Alphaproteobacteria</taxon>
        <taxon>Rhodobacterales</taxon>
        <taxon>Paracoccaceae</taxon>
        <taxon>Paracoccus</taxon>
    </lineage>
</organism>
<dbReference type="Proteomes" id="UP000270743">
    <property type="component" value="Unassembled WGS sequence"/>
</dbReference>
<evidence type="ECO:0000313" key="2">
    <source>
        <dbReference type="Proteomes" id="UP000270743"/>
    </source>
</evidence>